<protein>
    <submittedName>
        <fullName evidence="1">Uncharacterized protein</fullName>
    </submittedName>
</protein>
<dbReference type="Proteomes" id="UP000287601">
    <property type="component" value="Chromosome"/>
</dbReference>
<reference evidence="1 2" key="1">
    <citation type="submission" date="2019-01" db="EMBL/GenBank/DDBJ databases">
        <title>Draft genomes of a novel of Aminipila strains.</title>
        <authorList>
            <person name="Ma S."/>
        </authorList>
    </citation>
    <scope>NUCLEOTIDE SEQUENCE [LARGE SCALE GENOMIC DNA]</scope>
    <source>
        <strain evidence="2">JN-39</strain>
    </source>
</reference>
<accession>A0A410PTR4</accession>
<gene>
    <name evidence="1" type="ORF">EQM06_02980</name>
</gene>
<dbReference type="AlphaFoldDB" id="A0A410PTR4"/>
<proteinExistence type="predicted"/>
<dbReference type="KEGG" id="amij:EQM06_02980"/>
<dbReference type="EMBL" id="CP035281">
    <property type="protein sequence ID" value="QAT42276.1"/>
    <property type="molecule type" value="Genomic_DNA"/>
</dbReference>
<evidence type="ECO:0000313" key="2">
    <source>
        <dbReference type="Proteomes" id="UP000287601"/>
    </source>
</evidence>
<evidence type="ECO:0000313" key="1">
    <source>
        <dbReference type="EMBL" id="QAT42276.1"/>
    </source>
</evidence>
<organism evidence="1 2">
    <name type="scientific">Aminipila luticellarii</name>
    <dbReference type="NCBI Taxonomy" id="2507160"/>
    <lineage>
        <taxon>Bacteria</taxon>
        <taxon>Bacillati</taxon>
        <taxon>Bacillota</taxon>
        <taxon>Clostridia</taxon>
        <taxon>Peptostreptococcales</taxon>
        <taxon>Anaerovoracaceae</taxon>
        <taxon>Aminipila</taxon>
    </lineage>
</organism>
<dbReference type="RefSeq" id="WP_128744930.1">
    <property type="nucleotide sequence ID" value="NZ_CP035281.1"/>
</dbReference>
<keyword evidence="2" id="KW-1185">Reference proteome</keyword>
<name>A0A410PTR4_9FIRM</name>
<sequence>MAKPVFIRLAEVINKKQEKRVMSVTVKPTVTNCSGTIWFTDLMLQEGPALTGYVPHTESRLAKGDKVWFNGVVRSAETVIVCNLGETSGGLDIHIYPKSDMAAGSVSLHQGVGGQRVVFPNALHAEDDLALLASVRECTRNGITEPKDGFYQYSAAWDSKHRVNLETGKSARVLFELQQMTDGGDAI</sequence>
<dbReference type="OrthoDB" id="3078572at2"/>